<evidence type="ECO:0000313" key="2">
    <source>
        <dbReference type="EMBL" id="KPH76577.1"/>
    </source>
</evidence>
<comment type="caution">
    <text evidence="2">The sequence shown here is derived from an EMBL/GenBank/DDBJ whole genome shotgun (WGS) entry which is preliminary data.</text>
</comment>
<keyword evidence="1" id="KW-1133">Transmembrane helix</keyword>
<keyword evidence="1" id="KW-0472">Membrane</keyword>
<proteinExistence type="predicted"/>
<accession>A0ABR5MLJ8</accession>
<feature type="transmembrane region" description="Helical" evidence="1">
    <location>
        <begin position="85"/>
        <end position="102"/>
    </location>
</feature>
<dbReference type="InterPro" id="IPR008407">
    <property type="entry name" value="Brnchd-chn_aa_trnsp_AzlD"/>
</dbReference>
<reference evidence="2 3" key="1">
    <citation type="submission" date="2015-07" db="EMBL/GenBank/DDBJ databases">
        <title>High-quality draft genome sequence of Oceanobacillus caeni HM6, a bacillus isolated from a human feces.</title>
        <authorList>
            <person name="Kumar J."/>
            <person name="Verma M.K."/>
            <person name="Pandey R."/>
            <person name="Bhambi M."/>
            <person name="Chauhan N."/>
        </authorList>
    </citation>
    <scope>NUCLEOTIDE SEQUENCE [LARGE SCALE GENOMIC DNA]</scope>
    <source>
        <strain evidence="2 3">HM6</strain>
    </source>
</reference>
<dbReference type="Proteomes" id="UP000037854">
    <property type="component" value="Unassembled WGS sequence"/>
</dbReference>
<keyword evidence="3" id="KW-1185">Reference proteome</keyword>
<keyword evidence="1" id="KW-0812">Transmembrane</keyword>
<dbReference type="EMBL" id="LGTK01000013">
    <property type="protein sequence ID" value="KPH76577.1"/>
    <property type="molecule type" value="Genomic_DNA"/>
</dbReference>
<feature type="transmembrane region" description="Helical" evidence="1">
    <location>
        <begin position="62"/>
        <end position="79"/>
    </location>
</feature>
<feature type="transmembrane region" description="Helical" evidence="1">
    <location>
        <begin position="30"/>
        <end position="50"/>
    </location>
</feature>
<sequence length="103" mass="11371">MITIGTVVLGTVITRFLPFIIFSADKPTPSYIQFLGNALPPAVFGLLVIYSLRDISFSSGSHGIPELISIGLIIIVHYWKKNMFLSIASGTICYMLIIQFISF</sequence>
<protein>
    <submittedName>
        <fullName evidence="2">Branched-chain amino acid transporter AzlD</fullName>
    </submittedName>
</protein>
<organism evidence="2 3">
    <name type="scientific">Oceanobacillus caeni</name>
    <dbReference type="NCBI Taxonomy" id="405946"/>
    <lineage>
        <taxon>Bacteria</taxon>
        <taxon>Bacillati</taxon>
        <taxon>Bacillota</taxon>
        <taxon>Bacilli</taxon>
        <taxon>Bacillales</taxon>
        <taxon>Bacillaceae</taxon>
        <taxon>Oceanobacillus</taxon>
    </lineage>
</organism>
<name>A0ABR5MLJ8_9BACI</name>
<evidence type="ECO:0000313" key="3">
    <source>
        <dbReference type="Proteomes" id="UP000037854"/>
    </source>
</evidence>
<feature type="transmembrane region" description="Helical" evidence="1">
    <location>
        <begin position="7"/>
        <end position="24"/>
    </location>
</feature>
<dbReference type="PIRSF" id="PIRSF003203">
    <property type="entry name" value="AzlD"/>
    <property type="match status" value="1"/>
</dbReference>
<gene>
    <name evidence="2" type="ORF">AFL42_05470</name>
</gene>
<dbReference type="Pfam" id="PF05437">
    <property type="entry name" value="AzlD"/>
    <property type="match status" value="1"/>
</dbReference>
<evidence type="ECO:0000256" key="1">
    <source>
        <dbReference type="SAM" id="Phobius"/>
    </source>
</evidence>